<dbReference type="InterPro" id="IPR014729">
    <property type="entry name" value="Rossmann-like_a/b/a_fold"/>
</dbReference>
<feature type="domain" description="Glutamyl/glutaminyl-tRNA synthetase class Ib catalytic" evidence="7">
    <location>
        <begin position="43"/>
        <end position="140"/>
    </location>
</feature>
<keyword evidence="4 6" id="KW-0648">Protein biosynthesis</keyword>
<dbReference type="EnsemblMetazoa" id="GAUT007863-RA">
    <property type="protein sequence ID" value="GAUT007863-PA"/>
    <property type="gene ID" value="GAUT007863"/>
</dbReference>
<evidence type="ECO:0000256" key="2">
    <source>
        <dbReference type="ARBA" id="ARBA00022741"/>
    </source>
</evidence>
<evidence type="ECO:0000259" key="7">
    <source>
        <dbReference type="Pfam" id="PF00749"/>
    </source>
</evidence>
<dbReference type="Pfam" id="PF00749">
    <property type="entry name" value="tRNA-synt_1c"/>
    <property type="match status" value="1"/>
</dbReference>
<comment type="similarity">
    <text evidence="6">Belongs to the class-I aminoacyl-tRNA synthetase family.</text>
</comment>
<evidence type="ECO:0000259" key="8">
    <source>
        <dbReference type="Pfam" id="PF04557"/>
    </source>
</evidence>
<dbReference type="VEuPathDB" id="VectorBase:GAUT007863"/>
<dbReference type="Pfam" id="PF04557">
    <property type="entry name" value="tRNA_synt_1c_R2"/>
    <property type="match status" value="1"/>
</dbReference>
<evidence type="ECO:0000313" key="10">
    <source>
        <dbReference type="Proteomes" id="UP000078200"/>
    </source>
</evidence>
<keyword evidence="2 6" id="KW-0547">Nucleotide-binding</keyword>
<dbReference type="InterPro" id="IPR050132">
    <property type="entry name" value="Gln/Glu-tRNA_Ligase"/>
</dbReference>
<keyword evidence="10" id="KW-1185">Reference proteome</keyword>
<dbReference type="PANTHER" id="PTHR43097">
    <property type="entry name" value="GLUTAMINE-TRNA LIGASE"/>
    <property type="match status" value="1"/>
</dbReference>
<reference evidence="9" key="1">
    <citation type="submission" date="2020-05" db="UniProtKB">
        <authorList>
            <consortium name="EnsemblMetazoa"/>
        </authorList>
    </citation>
    <scope>IDENTIFICATION</scope>
    <source>
        <strain evidence="9">TTRI</strain>
    </source>
</reference>
<dbReference type="InterPro" id="IPR007638">
    <property type="entry name" value="Gln-tRNA-synth_Ib_RNA-bd_2"/>
</dbReference>
<dbReference type="InterPro" id="IPR020058">
    <property type="entry name" value="Glu/Gln-tRNA-synth_Ib_cat-dom"/>
</dbReference>
<evidence type="ECO:0000256" key="4">
    <source>
        <dbReference type="ARBA" id="ARBA00022917"/>
    </source>
</evidence>
<evidence type="ECO:0000256" key="1">
    <source>
        <dbReference type="ARBA" id="ARBA00022598"/>
    </source>
</evidence>
<evidence type="ECO:0000256" key="3">
    <source>
        <dbReference type="ARBA" id="ARBA00022840"/>
    </source>
</evidence>
<sequence>MELMKTKVNFHAPGENYKTDGYMVTNNTENLLKQHSLVTGGRVQTRFPPEPIGYAKVININSGYAAAYGGICCLRYDDTNFEKEEEKGIRDMVEWLGYKPYKITHSSGYFQQLYEWAVILIRKGLAYVCHQNAEEMKGFNPKPSEWRDHFSIAILYVA</sequence>
<name>A0A1A9UKX3_GLOAU</name>
<dbReference type="STRING" id="7395.A0A1A9UKX3"/>
<dbReference type="GO" id="GO:0005829">
    <property type="term" value="C:cytosol"/>
    <property type="evidence" value="ECO:0007669"/>
    <property type="project" value="TreeGrafter"/>
</dbReference>
<evidence type="ECO:0000256" key="6">
    <source>
        <dbReference type="RuleBase" id="RU363037"/>
    </source>
</evidence>
<dbReference type="AlphaFoldDB" id="A0A1A9UKX3"/>
<dbReference type="Proteomes" id="UP000078200">
    <property type="component" value="Unassembled WGS sequence"/>
</dbReference>
<feature type="domain" description="Glutaminyl-tRNA synthetase class Ib non-specific RNA-binding" evidence="8">
    <location>
        <begin position="2"/>
        <end position="33"/>
    </location>
</feature>
<dbReference type="Gene3D" id="3.40.50.620">
    <property type="entry name" value="HUPs"/>
    <property type="match status" value="1"/>
</dbReference>
<dbReference type="GO" id="GO:0005524">
    <property type="term" value="F:ATP binding"/>
    <property type="evidence" value="ECO:0007669"/>
    <property type="project" value="UniProtKB-KW"/>
</dbReference>
<organism evidence="9 10">
    <name type="scientific">Glossina austeni</name>
    <name type="common">Savannah tsetse fly</name>
    <dbReference type="NCBI Taxonomy" id="7395"/>
    <lineage>
        <taxon>Eukaryota</taxon>
        <taxon>Metazoa</taxon>
        <taxon>Ecdysozoa</taxon>
        <taxon>Arthropoda</taxon>
        <taxon>Hexapoda</taxon>
        <taxon>Insecta</taxon>
        <taxon>Pterygota</taxon>
        <taxon>Neoptera</taxon>
        <taxon>Endopterygota</taxon>
        <taxon>Diptera</taxon>
        <taxon>Brachycera</taxon>
        <taxon>Muscomorpha</taxon>
        <taxon>Hippoboscoidea</taxon>
        <taxon>Glossinidae</taxon>
        <taxon>Glossina</taxon>
    </lineage>
</organism>
<protein>
    <recommendedName>
        <fullName evidence="11">Glutamyl/glutaminyl-tRNA synthetase class Ib catalytic domain-containing protein</fullName>
    </recommendedName>
</protein>
<evidence type="ECO:0000256" key="5">
    <source>
        <dbReference type="ARBA" id="ARBA00023146"/>
    </source>
</evidence>
<keyword evidence="3 6" id="KW-0067">ATP-binding</keyword>
<evidence type="ECO:0000313" key="9">
    <source>
        <dbReference type="EnsemblMetazoa" id="GAUT007863-PA"/>
    </source>
</evidence>
<proteinExistence type="inferred from homology"/>
<dbReference type="GO" id="GO:0006425">
    <property type="term" value="P:glutaminyl-tRNA aminoacylation"/>
    <property type="evidence" value="ECO:0007669"/>
    <property type="project" value="InterPro"/>
</dbReference>
<accession>A0A1A9UKX3</accession>
<dbReference type="GO" id="GO:0004819">
    <property type="term" value="F:glutamine-tRNA ligase activity"/>
    <property type="evidence" value="ECO:0007669"/>
    <property type="project" value="InterPro"/>
</dbReference>
<keyword evidence="1 6" id="KW-0436">Ligase</keyword>
<evidence type="ECO:0008006" key="11">
    <source>
        <dbReference type="Google" id="ProtNLM"/>
    </source>
</evidence>
<keyword evidence="5 6" id="KW-0030">Aminoacyl-tRNA synthetase</keyword>
<dbReference type="PANTHER" id="PTHR43097:SF4">
    <property type="entry name" value="GLUTAMINE--TRNA LIGASE"/>
    <property type="match status" value="1"/>
</dbReference>
<dbReference type="SUPFAM" id="SSF52374">
    <property type="entry name" value="Nucleotidylyl transferase"/>
    <property type="match status" value="1"/>
</dbReference>
<dbReference type="GO" id="GO:0017101">
    <property type="term" value="C:aminoacyl-tRNA synthetase multienzyme complex"/>
    <property type="evidence" value="ECO:0007669"/>
    <property type="project" value="TreeGrafter"/>
</dbReference>